<evidence type="ECO:0008006" key="6">
    <source>
        <dbReference type="Google" id="ProtNLM"/>
    </source>
</evidence>
<dbReference type="EMBL" id="JARGDH010000001">
    <property type="protein sequence ID" value="KAL0279083.1"/>
    <property type="molecule type" value="Genomic_DNA"/>
</dbReference>
<dbReference type="InterPro" id="IPR043971">
    <property type="entry name" value="FUZ/MON1/HPS1_longin_2"/>
</dbReference>
<evidence type="ECO:0000259" key="2">
    <source>
        <dbReference type="Pfam" id="PF19036"/>
    </source>
</evidence>
<dbReference type="InterPro" id="IPR043972">
    <property type="entry name" value="FUZ/MON1/HPS1_longin_1"/>
</dbReference>
<accession>A0AAW2IBF1</accession>
<dbReference type="InterPro" id="IPR043970">
    <property type="entry name" value="FUZ/MON1/HPS1_longin_3"/>
</dbReference>
<dbReference type="Pfam" id="PF19036">
    <property type="entry name" value="Fuz_longin_1"/>
    <property type="match status" value="1"/>
</dbReference>
<dbReference type="Pfam" id="PF19038">
    <property type="entry name" value="Fuz_longin_3"/>
    <property type="match status" value="1"/>
</dbReference>
<dbReference type="GO" id="GO:0031085">
    <property type="term" value="C:BLOC-3 complex"/>
    <property type="evidence" value="ECO:0007669"/>
    <property type="project" value="TreeGrafter"/>
</dbReference>
<organism evidence="5">
    <name type="scientific">Menopon gallinae</name>
    <name type="common">poultry shaft louse</name>
    <dbReference type="NCBI Taxonomy" id="328185"/>
    <lineage>
        <taxon>Eukaryota</taxon>
        <taxon>Metazoa</taxon>
        <taxon>Ecdysozoa</taxon>
        <taxon>Arthropoda</taxon>
        <taxon>Hexapoda</taxon>
        <taxon>Insecta</taxon>
        <taxon>Pterygota</taxon>
        <taxon>Neoptera</taxon>
        <taxon>Paraneoptera</taxon>
        <taxon>Psocodea</taxon>
        <taxon>Troctomorpha</taxon>
        <taxon>Phthiraptera</taxon>
        <taxon>Amblycera</taxon>
        <taxon>Menoponidae</taxon>
        <taxon>Menopon</taxon>
    </lineage>
</organism>
<protein>
    <recommendedName>
        <fullName evidence="6">Hermansky-Pudlak syndrome 1</fullName>
    </recommendedName>
</protein>
<evidence type="ECO:0000256" key="1">
    <source>
        <dbReference type="SAM" id="Coils"/>
    </source>
</evidence>
<dbReference type="EMBL" id="JARGDH010000001">
    <property type="protein sequence ID" value="KAL0279085.1"/>
    <property type="molecule type" value="Genomic_DNA"/>
</dbReference>
<dbReference type="PANTHER" id="PTHR12761:SF1">
    <property type="entry name" value="BLOC-3 COMPLEX MEMBER HPS1"/>
    <property type="match status" value="1"/>
</dbReference>
<dbReference type="GO" id="GO:0016192">
    <property type="term" value="P:vesicle-mediated transport"/>
    <property type="evidence" value="ECO:0007669"/>
    <property type="project" value="InterPro"/>
</dbReference>
<feature type="domain" description="FUZ/MON1/HPS1 first Longin" evidence="2">
    <location>
        <begin position="2"/>
        <end position="150"/>
    </location>
</feature>
<evidence type="ECO:0000313" key="5">
    <source>
        <dbReference type="EMBL" id="KAL0279083.1"/>
    </source>
</evidence>
<comment type="caution">
    <text evidence="5">The sequence shown here is derived from an EMBL/GenBank/DDBJ whole genome shotgun (WGS) entry which is preliminary data.</text>
</comment>
<feature type="domain" description="FUZ/MON1/HPS1 second Longin" evidence="3">
    <location>
        <begin position="194"/>
        <end position="324"/>
    </location>
</feature>
<dbReference type="Pfam" id="PF19037">
    <property type="entry name" value="Fuz_longin_2"/>
    <property type="match status" value="1"/>
</dbReference>
<dbReference type="GO" id="GO:0005085">
    <property type="term" value="F:guanyl-nucleotide exchange factor activity"/>
    <property type="evidence" value="ECO:0007669"/>
    <property type="project" value="TreeGrafter"/>
</dbReference>
<name>A0AAW2IBF1_9NEOP</name>
<gene>
    <name evidence="5" type="ORF">PYX00_000714</name>
</gene>
<proteinExistence type="predicted"/>
<reference evidence="5" key="1">
    <citation type="journal article" date="2024" name="Gigascience">
        <title>Chromosome-level genome of the poultry shaft louse Menopon gallinae provides insight into the host-switching and adaptive evolution of parasitic lice.</title>
        <authorList>
            <person name="Xu Y."/>
            <person name="Ma L."/>
            <person name="Liu S."/>
            <person name="Liang Y."/>
            <person name="Liu Q."/>
            <person name="He Z."/>
            <person name="Tian L."/>
            <person name="Duan Y."/>
            <person name="Cai W."/>
            <person name="Li H."/>
            <person name="Song F."/>
        </authorList>
    </citation>
    <scope>NUCLEOTIDE SEQUENCE</scope>
    <source>
        <strain evidence="5">Cailab_2023a</strain>
    </source>
</reference>
<dbReference type="InterPro" id="IPR026053">
    <property type="entry name" value="HPS1"/>
</dbReference>
<keyword evidence="1" id="KW-0175">Coiled coil</keyword>
<feature type="domain" description="FUZ/MON1/HPS1 third Longin" evidence="4">
    <location>
        <begin position="486"/>
        <end position="632"/>
    </location>
</feature>
<evidence type="ECO:0000259" key="3">
    <source>
        <dbReference type="Pfam" id="PF19037"/>
    </source>
</evidence>
<sequence>MKCLLIFDQLNDLLYTKCDKKFLKHAFKIGKAQGLIADNDDDVSDPPKISSNVIIQIFSPIITSHRLMTCQFGNSYTNIQCEDGTNLAFNEYMGYLFVYIGDMPVDVLSRTLGISIAIVKHLVGPNVPLIKASKPRSTLLSLLLDTWHELQDSDQAVLVEAVEQLMVNNELSSTTLKALQEAVDKLQQQSELSKIHALVLVENKFLSLYSSRSAQDLIPADIIFLGLLTESLHLYPKESVVRSGSESEESDFEISPASSTWSLLPTRRVPAEARPSGIKLEKITEDINSYLILLTGSHPHAVHIGYLDDGVYVLLLFECGNNLVSTGLNDAFHALNALQNMQMQKDIEGVRYAFDFLDAGMKKIFEGLKKMKLKSVEACQKNLQPKWEFIRRKYLEFVKNPDSECMMRIESSTSSFVDSLKMLFQITCQDEKVLTEHRKLIDSVYQGVKHRLKDFSEFLKVKALRNFTLALRASLTINKYLEEFPGLVHFLYIDRQHHRLTAPSLDFNSEETTLLTKKKIWSMIHFARSHLQEGHLSIMWKDTTFNYAYFLWFEDTSGSPLKPKIYPASAMKNLPPPGIIIDDFYRRLVDTCFPKMGTNKVHCYELFCIHLGLATSSCVLEQSRRLAATIWEVTGVPSNPADFL</sequence>
<evidence type="ECO:0000259" key="4">
    <source>
        <dbReference type="Pfam" id="PF19038"/>
    </source>
</evidence>
<dbReference type="EMBL" id="JARGDH010000001">
    <property type="protein sequence ID" value="KAL0279084.1"/>
    <property type="molecule type" value="Genomic_DNA"/>
</dbReference>
<dbReference type="PANTHER" id="PTHR12761">
    <property type="entry name" value="HERMANSKY-PUDLAK SYNDROME PROTEIN 1"/>
    <property type="match status" value="1"/>
</dbReference>
<dbReference type="AlphaFoldDB" id="A0AAW2IBF1"/>
<feature type="coiled-coil region" evidence="1">
    <location>
        <begin position="169"/>
        <end position="196"/>
    </location>
</feature>